<sequence>MEKIVVKRLNYYLNTNGFIAKEQAGLRSSRSTNQHVALLSQCVKDALDYNHVLTAVFIDLKSAYDNVWREYHLLKLSKLGIRANLFNWIKGFLFQPSFRVRCGSSLSKSKI</sequence>
<name>A0AAV4QXC6_9ARAC</name>
<evidence type="ECO:0000259" key="1">
    <source>
        <dbReference type="Pfam" id="PF00078"/>
    </source>
</evidence>
<keyword evidence="2" id="KW-0808">Transferase</keyword>
<accession>A0AAV4QXC6</accession>
<protein>
    <submittedName>
        <fullName evidence="2">Reverse transcriptase domain-containing protein</fullName>
    </submittedName>
</protein>
<proteinExistence type="predicted"/>
<reference evidence="2 3" key="1">
    <citation type="submission" date="2021-06" db="EMBL/GenBank/DDBJ databases">
        <title>Caerostris darwini draft genome.</title>
        <authorList>
            <person name="Kono N."/>
            <person name="Arakawa K."/>
        </authorList>
    </citation>
    <scope>NUCLEOTIDE SEQUENCE [LARGE SCALE GENOMIC DNA]</scope>
</reference>
<dbReference type="AlphaFoldDB" id="A0AAV4QXC6"/>
<dbReference type="Pfam" id="PF00078">
    <property type="entry name" value="RVT_1"/>
    <property type="match status" value="1"/>
</dbReference>
<dbReference type="EMBL" id="BPLQ01005155">
    <property type="protein sequence ID" value="GIY12969.1"/>
    <property type="molecule type" value="Genomic_DNA"/>
</dbReference>
<evidence type="ECO:0000313" key="2">
    <source>
        <dbReference type="EMBL" id="GIY12969.1"/>
    </source>
</evidence>
<dbReference type="PANTHER" id="PTHR19446">
    <property type="entry name" value="REVERSE TRANSCRIPTASES"/>
    <property type="match status" value="1"/>
</dbReference>
<keyword evidence="2" id="KW-0695">RNA-directed DNA polymerase</keyword>
<dbReference type="GO" id="GO:0003964">
    <property type="term" value="F:RNA-directed DNA polymerase activity"/>
    <property type="evidence" value="ECO:0007669"/>
    <property type="project" value="UniProtKB-KW"/>
</dbReference>
<comment type="caution">
    <text evidence="2">The sequence shown here is derived from an EMBL/GenBank/DDBJ whole genome shotgun (WGS) entry which is preliminary data.</text>
</comment>
<gene>
    <name evidence="2" type="primary">HNAJ_LOCUS10597</name>
    <name evidence="2" type="ORF">CDAR_525601</name>
</gene>
<evidence type="ECO:0000313" key="3">
    <source>
        <dbReference type="Proteomes" id="UP001054837"/>
    </source>
</evidence>
<feature type="domain" description="Reverse transcriptase" evidence="1">
    <location>
        <begin position="1"/>
        <end position="100"/>
    </location>
</feature>
<dbReference type="InterPro" id="IPR000477">
    <property type="entry name" value="RT_dom"/>
</dbReference>
<organism evidence="2 3">
    <name type="scientific">Caerostris darwini</name>
    <dbReference type="NCBI Taxonomy" id="1538125"/>
    <lineage>
        <taxon>Eukaryota</taxon>
        <taxon>Metazoa</taxon>
        <taxon>Ecdysozoa</taxon>
        <taxon>Arthropoda</taxon>
        <taxon>Chelicerata</taxon>
        <taxon>Arachnida</taxon>
        <taxon>Araneae</taxon>
        <taxon>Araneomorphae</taxon>
        <taxon>Entelegynae</taxon>
        <taxon>Araneoidea</taxon>
        <taxon>Araneidae</taxon>
        <taxon>Caerostris</taxon>
    </lineage>
</organism>
<keyword evidence="3" id="KW-1185">Reference proteome</keyword>
<keyword evidence="2" id="KW-0548">Nucleotidyltransferase</keyword>
<dbReference type="Proteomes" id="UP001054837">
    <property type="component" value="Unassembled WGS sequence"/>
</dbReference>